<dbReference type="InterPro" id="IPR050090">
    <property type="entry name" value="Tyrosine_recombinase_XerCD"/>
</dbReference>
<dbReference type="GO" id="GO:0003677">
    <property type="term" value="F:DNA binding"/>
    <property type="evidence" value="ECO:0007669"/>
    <property type="project" value="UniProtKB-UniRule"/>
</dbReference>
<comment type="similarity">
    <text evidence="1">Belongs to the 'phage' integrase family.</text>
</comment>
<dbReference type="PROSITE" id="PS51900">
    <property type="entry name" value="CB"/>
    <property type="match status" value="1"/>
</dbReference>
<dbReference type="Proteomes" id="UP000638313">
    <property type="component" value="Unassembled WGS sequence"/>
</dbReference>
<evidence type="ECO:0000313" key="9">
    <source>
        <dbReference type="EMBL" id="GHF33895.1"/>
    </source>
</evidence>
<dbReference type="InterPro" id="IPR004107">
    <property type="entry name" value="Integrase_SAM-like_N"/>
</dbReference>
<dbReference type="Pfam" id="PF14659">
    <property type="entry name" value="Phage_int_SAM_3"/>
    <property type="match status" value="1"/>
</dbReference>
<feature type="compositionally biased region" description="Basic and acidic residues" evidence="6">
    <location>
        <begin position="9"/>
        <end position="18"/>
    </location>
</feature>
<dbReference type="Gene3D" id="1.10.150.130">
    <property type="match status" value="1"/>
</dbReference>
<evidence type="ECO:0000256" key="5">
    <source>
        <dbReference type="PROSITE-ProRule" id="PRU01248"/>
    </source>
</evidence>
<keyword evidence="2" id="KW-0229">DNA integration</keyword>
<dbReference type="InterPro" id="IPR013762">
    <property type="entry name" value="Integrase-like_cat_sf"/>
</dbReference>
<evidence type="ECO:0000256" key="1">
    <source>
        <dbReference type="ARBA" id="ARBA00008857"/>
    </source>
</evidence>
<comment type="caution">
    <text evidence="9">The sequence shown here is derived from an EMBL/GenBank/DDBJ whole genome shotgun (WGS) entry which is preliminary data.</text>
</comment>
<dbReference type="PANTHER" id="PTHR30349:SF64">
    <property type="entry name" value="PROPHAGE INTEGRASE INTD-RELATED"/>
    <property type="match status" value="1"/>
</dbReference>
<sequence length="414" mass="47003">MARKPTVKKRCDCPDQNRPKKGGCKHSWYYNLTTSEGNRTRATIPDSIGLTQAQAQAILDSTTPGVAPEPVEVNLTFRQWAADWYGRRRVKDTSLEQYEIAIRKHLNPRWGSQRLRSIKKAQVEAWVQEMEANKDIANSTAEGHWKVFQMIMKDALQNGKITVNPTYEVEGPYVGPSKSYVFTPDECWAIYDEFPELYRPIPMIGFGCGARQAEAFAVCDDVLASDGKLLTVRRQVLRTKETRHRPTLVDRLKTSPRLNTKDVPVPPYLQDALGEYMERFPPQATETVLWEHKKKIDDCKRGPARPLFWTPRGGLLNRNHFNDDLWKPTLRKLGIKDEDGDLPTFHDLRHTFISRCLQNGIPEHTVAAWVGDTVEELRRTYSHLLKDHADTHGAVAASVTARPAPSPSRVGIAA</sequence>
<name>A0A919AZY1_9ACTN</name>
<dbReference type="PANTHER" id="PTHR30349">
    <property type="entry name" value="PHAGE INTEGRASE-RELATED"/>
    <property type="match status" value="1"/>
</dbReference>
<dbReference type="InterPro" id="IPR011010">
    <property type="entry name" value="DNA_brk_join_enz"/>
</dbReference>
<evidence type="ECO:0000256" key="2">
    <source>
        <dbReference type="ARBA" id="ARBA00022908"/>
    </source>
</evidence>
<keyword evidence="4" id="KW-0233">DNA recombination</keyword>
<dbReference type="InterPro" id="IPR002104">
    <property type="entry name" value="Integrase_catalytic"/>
</dbReference>
<dbReference type="Gene3D" id="1.10.443.10">
    <property type="entry name" value="Intergrase catalytic core"/>
    <property type="match status" value="1"/>
</dbReference>
<proteinExistence type="inferred from homology"/>
<dbReference type="GO" id="GO:0015074">
    <property type="term" value="P:DNA integration"/>
    <property type="evidence" value="ECO:0007669"/>
    <property type="project" value="UniProtKB-KW"/>
</dbReference>
<feature type="domain" description="Core-binding (CB)" evidence="8">
    <location>
        <begin position="75"/>
        <end position="156"/>
    </location>
</feature>
<evidence type="ECO:0000259" key="7">
    <source>
        <dbReference type="PROSITE" id="PS51898"/>
    </source>
</evidence>
<dbReference type="AlphaFoldDB" id="A0A919AZY1"/>
<gene>
    <name evidence="9" type="ORF">GCM10010218_13780</name>
</gene>
<dbReference type="EMBL" id="BNBD01000002">
    <property type="protein sequence ID" value="GHF33895.1"/>
    <property type="molecule type" value="Genomic_DNA"/>
</dbReference>
<dbReference type="RefSeq" id="WP_190128520.1">
    <property type="nucleotide sequence ID" value="NZ_BNBD01000002.1"/>
</dbReference>
<evidence type="ECO:0000259" key="8">
    <source>
        <dbReference type="PROSITE" id="PS51900"/>
    </source>
</evidence>
<dbReference type="GO" id="GO:0006310">
    <property type="term" value="P:DNA recombination"/>
    <property type="evidence" value="ECO:0007669"/>
    <property type="project" value="UniProtKB-KW"/>
</dbReference>
<dbReference type="PROSITE" id="PS51898">
    <property type="entry name" value="TYR_RECOMBINASE"/>
    <property type="match status" value="1"/>
</dbReference>
<accession>A0A919AZY1</accession>
<reference evidence="9" key="2">
    <citation type="submission" date="2020-09" db="EMBL/GenBank/DDBJ databases">
        <authorList>
            <person name="Sun Q."/>
            <person name="Ohkuma M."/>
        </authorList>
    </citation>
    <scope>NUCLEOTIDE SEQUENCE</scope>
    <source>
        <strain evidence="9">JCM 4059</strain>
    </source>
</reference>
<keyword evidence="10" id="KW-1185">Reference proteome</keyword>
<evidence type="ECO:0000313" key="10">
    <source>
        <dbReference type="Proteomes" id="UP000638313"/>
    </source>
</evidence>
<organism evidence="9 10">
    <name type="scientific">Streptomyces mashuensis</name>
    <dbReference type="NCBI Taxonomy" id="33904"/>
    <lineage>
        <taxon>Bacteria</taxon>
        <taxon>Bacillati</taxon>
        <taxon>Actinomycetota</taxon>
        <taxon>Actinomycetes</taxon>
        <taxon>Kitasatosporales</taxon>
        <taxon>Streptomycetaceae</taxon>
        <taxon>Streptomyces</taxon>
    </lineage>
</organism>
<evidence type="ECO:0008006" key="11">
    <source>
        <dbReference type="Google" id="ProtNLM"/>
    </source>
</evidence>
<dbReference type="SUPFAM" id="SSF56349">
    <property type="entry name" value="DNA breaking-rejoining enzymes"/>
    <property type="match status" value="1"/>
</dbReference>
<protein>
    <recommendedName>
        <fullName evidence="11">Integrase</fullName>
    </recommendedName>
</protein>
<dbReference type="InterPro" id="IPR010998">
    <property type="entry name" value="Integrase_recombinase_N"/>
</dbReference>
<reference evidence="9" key="1">
    <citation type="journal article" date="2014" name="Int. J. Syst. Evol. Microbiol.">
        <title>Complete genome sequence of Corynebacterium casei LMG S-19264T (=DSM 44701T), isolated from a smear-ripened cheese.</title>
        <authorList>
            <consortium name="US DOE Joint Genome Institute (JGI-PGF)"/>
            <person name="Walter F."/>
            <person name="Albersmeier A."/>
            <person name="Kalinowski J."/>
            <person name="Ruckert C."/>
        </authorList>
    </citation>
    <scope>NUCLEOTIDE SEQUENCE</scope>
    <source>
        <strain evidence="9">JCM 4059</strain>
    </source>
</reference>
<evidence type="ECO:0000256" key="6">
    <source>
        <dbReference type="SAM" id="MobiDB-lite"/>
    </source>
</evidence>
<evidence type="ECO:0000256" key="4">
    <source>
        <dbReference type="ARBA" id="ARBA00023172"/>
    </source>
</evidence>
<dbReference type="InterPro" id="IPR044068">
    <property type="entry name" value="CB"/>
</dbReference>
<keyword evidence="3 5" id="KW-0238">DNA-binding</keyword>
<evidence type="ECO:0000256" key="3">
    <source>
        <dbReference type="ARBA" id="ARBA00023125"/>
    </source>
</evidence>
<feature type="domain" description="Tyr recombinase" evidence="7">
    <location>
        <begin position="177"/>
        <end position="394"/>
    </location>
</feature>
<feature type="region of interest" description="Disordered" evidence="6">
    <location>
        <begin position="1"/>
        <end position="21"/>
    </location>
</feature>